<feature type="compositionally biased region" description="Low complexity" evidence="1">
    <location>
        <begin position="776"/>
        <end position="789"/>
    </location>
</feature>
<dbReference type="AlphaFoldDB" id="A0A2V2WNW1"/>
<feature type="region of interest" description="Disordered" evidence="1">
    <location>
        <begin position="776"/>
        <end position="797"/>
    </location>
</feature>
<dbReference type="VEuPathDB" id="TriTrypDB:Tc_MARK_3846"/>
<feature type="region of interest" description="Disordered" evidence="1">
    <location>
        <begin position="863"/>
        <end position="896"/>
    </location>
</feature>
<dbReference type="VEuPathDB" id="TriTrypDB:C3747_70g170"/>
<feature type="compositionally biased region" description="Polar residues" evidence="1">
    <location>
        <begin position="15"/>
        <end position="32"/>
    </location>
</feature>
<feature type="region of interest" description="Disordered" evidence="1">
    <location>
        <begin position="547"/>
        <end position="577"/>
    </location>
</feature>
<dbReference type="VEuPathDB" id="TriTrypDB:ECC02_006410"/>
<feature type="compositionally biased region" description="Polar residues" evidence="1">
    <location>
        <begin position="1055"/>
        <end position="1065"/>
    </location>
</feature>
<feature type="compositionally biased region" description="Low complexity" evidence="1">
    <location>
        <begin position="281"/>
        <end position="301"/>
    </location>
</feature>
<name>A0A2V2WNW1_TRYCR</name>
<dbReference type="VEuPathDB" id="TriTrypDB:TCDM_03649"/>
<sequence>MPFRNAVSGHAGIKTASTRNEGRASSSGSVCTRTRGAVLRKQTGKKIQRKSSTSPSPPPQKPLEMDGDNFNGGAQTKEKRLKSVPELNSHLLEECFSLNARENHSPPRLLQAQDLRGEKAMQTQLQISLSPRTRKAVYPTGRRAVSPNALFVDNINSKGNTSPTSPLSRTWNVGAIPSTEFSGASSYHDSYRDISPSVSKYRTAGPVVTEEWSRSIVRPQDEHLLYEGHVSWKKRHEEQVRRIQVVWLREQARMASRRDEEHVGGMRPVAATVPLLSVSRARSMRQQQSQQQRMSSQESVSLENEDIERERTVWMNERHILARGTPLLFTRPRSRPFESNRNSHSEWQKNRIEMPNKLTAMATSGVGFDVDATSSLKRHFNSNIMITSILHHHSLNSSQNLLPNVAGNSDTQSPSLSAKNKRPVLLSVDTLPPTQRSAGGTSGGEKRLSQDEDAIARPQMNFTSSSLFSDAAAQELKRLFDNPFFLLCSDENHERLLIAQEEHETRDQLMQLHTTSIQRGHSLLTTEKTREESRAPSKHEFSVGVFIPQGNSTRGSAAMPSEPDPMGNARKGNNHKGKNTVREAARDIAASHVFASTVMEGERENKREEGEARYVVLDIPSRKKPAVSGRMNEHSHHRLAVMEEVVGHRSAADPGKGEAREDGTAAATKTRKKHQGRKETQKPRRKAAPLTTSPRNTEIPHSGKETVDTFSPTPKTQQQQQEQQQQEQQQQQQQRGEAVEAVTLENYPPEHKEQHQQLQHPMLRVNASPVISPVKLSRLPGSPSSPRTSKGAENGRARDAVGVWDITYPSTESLSRASSASRSPVRQLMLDESMPKTTLDLESLNASMKGCIKTADSGVGGAAVQTSPMKRSHHVLSTGSTASKSSETEFSYQEDEQDAELQEYVRFALREEEGNQTKSGKGAEEDIAGLPGVLWLKQHRRLLPEGKTDMQSVQNTLENVESDREKKNVRVGTDVVLGSDEDGIIQSLEEIGHYALNVKSVLTAFGNLWQAPFQDTNQRDKLPPTVQAQLLFLNQWPNEDKKDADDVSDGESDSKNGCSKSQNGRPLSVGAEE</sequence>
<dbReference type="VEuPathDB" id="TriTrypDB:BCY84_19621"/>
<feature type="region of interest" description="Disordered" evidence="1">
    <location>
        <begin position="1"/>
        <end position="81"/>
    </location>
</feature>
<proteinExistence type="predicted"/>
<reference evidence="2 3" key="1">
    <citation type="journal article" date="2018" name="Microb. Genom.">
        <title>Expanding an expanded genome: long-read sequencing of Trypanosoma cruzi.</title>
        <authorList>
            <person name="Berna L."/>
            <person name="Rodriguez M."/>
            <person name="Chiribao M.L."/>
            <person name="Parodi-Talice A."/>
            <person name="Pita S."/>
            <person name="Rijo G."/>
            <person name="Alvarez-Valin F."/>
            <person name="Robello C."/>
        </authorList>
    </citation>
    <scope>NUCLEOTIDE SEQUENCE [LARGE SCALE GENOMIC DNA]</scope>
    <source>
        <strain evidence="2 3">TCC</strain>
    </source>
</reference>
<organism evidence="2 3">
    <name type="scientific">Trypanosoma cruzi</name>
    <dbReference type="NCBI Taxonomy" id="5693"/>
    <lineage>
        <taxon>Eukaryota</taxon>
        <taxon>Discoba</taxon>
        <taxon>Euglenozoa</taxon>
        <taxon>Kinetoplastea</taxon>
        <taxon>Metakinetoplastina</taxon>
        <taxon>Trypanosomatida</taxon>
        <taxon>Trypanosomatidae</taxon>
        <taxon>Trypanosoma</taxon>
        <taxon>Schizotrypanum</taxon>
    </lineage>
</organism>
<feature type="compositionally biased region" description="Low complexity" evidence="1">
    <location>
        <begin position="717"/>
        <end position="734"/>
    </location>
</feature>
<accession>A0A2V2WNW1</accession>
<feature type="compositionally biased region" description="Polar residues" evidence="1">
    <location>
        <begin position="401"/>
        <end position="418"/>
    </location>
</feature>
<dbReference type="VEuPathDB" id="TriTrypDB:TCSYLVIO_005101"/>
<dbReference type="VEuPathDB" id="TriTrypDB:C4B63_54g55"/>
<dbReference type="EMBL" id="PRFC01000070">
    <property type="protein sequence ID" value="PWV10300.1"/>
    <property type="molecule type" value="Genomic_DNA"/>
</dbReference>
<dbReference type="Proteomes" id="UP000246078">
    <property type="component" value="Unassembled WGS sequence"/>
</dbReference>
<dbReference type="OrthoDB" id="245642at2759"/>
<evidence type="ECO:0000256" key="1">
    <source>
        <dbReference type="SAM" id="MobiDB-lite"/>
    </source>
</evidence>
<feature type="region of interest" description="Disordered" evidence="1">
    <location>
        <begin position="401"/>
        <end position="448"/>
    </location>
</feature>
<dbReference type="VEuPathDB" id="TriTrypDB:TcCL_ESM01175"/>
<evidence type="ECO:0000313" key="2">
    <source>
        <dbReference type="EMBL" id="PWV10300.1"/>
    </source>
</evidence>
<dbReference type="VEuPathDB" id="TriTrypDB:TcCLB.509017.50"/>
<feature type="region of interest" description="Disordered" evidence="1">
    <location>
        <begin position="647"/>
        <end position="738"/>
    </location>
</feature>
<feature type="compositionally biased region" description="Basic and acidic residues" evidence="1">
    <location>
        <begin position="647"/>
        <end position="663"/>
    </location>
</feature>
<feature type="compositionally biased region" description="Polar residues" evidence="1">
    <location>
        <begin position="864"/>
        <end position="891"/>
    </location>
</feature>
<dbReference type="VEuPathDB" id="TriTrypDB:TcCLB.511001.170"/>
<dbReference type="VEuPathDB" id="TriTrypDB:TcG_03865"/>
<dbReference type="VEuPathDB" id="TriTrypDB:TCDM_03650"/>
<feature type="region of interest" description="Disordered" evidence="1">
    <location>
        <begin position="281"/>
        <end position="302"/>
    </location>
</feature>
<evidence type="ECO:0000313" key="3">
    <source>
        <dbReference type="Proteomes" id="UP000246078"/>
    </source>
</evidence>
<dbReference type="VEuPathDB" id="TriTrypDB:TcBrA4_0098450"/>
<gene>
    <name evidence="2" type="ORF">C3747_70g170</name>
</gene>
<feature type="region of interest" description="Disordered" evidence="1">
    <location>
        <begin position="1034"/>
        <end position="1073"/>
    </location>
</feature>
<comment type="caution">
    <text evidence="2">The sequence shown here is derived from an EMBL/GenBank/DDBJ whole genome shotgun (WGS) entry which is preliminary data.</text>
</comment>
<protein>
    <submittedName>
        <fullName evidence="2">Uncharacterized protein</fullName>
    </submittedName>
</protein>